<dbReference type="InterPro" id="IPR018490">
    <property type="entry name" value="cNMP-bd_dom_sf"/>
</dbReference>
<evidence type="ECO:0000259" key="1">
    <source>
        <dbReference type="Pfam" id="PF00027"/>
    </source>
</evidence>
<dbReference type="AlphaFoldDB" id="A0A6I4IIK9"/>
<dbReference type="Proteomes" id="UP000431264">
    <property type="component" value="Unassembled WGS sequence"/>
</dbReference>
<reference evidence="3" key="1">
    <citation type="submission" date="2019-05" db="EMBL/GenBank/DDBJ databases">
        <title>Flavobacterium profundi sp. nov., isolated from a deep-sea seamount.</title>
        <authorList>
            <person name="Zhang D.-C."/>
        </authorList>
    </citation>
    <scope>NUCLEOTIDE SEQUENCE [LARGE SCALE GENOMIC DNA]</scope>
    <source>
        <strain evidence="3">TP390</strain>
    </source>
</reference>
<dbReference type="SUPFAM" id="SSF51206">
    <property type="entry name" value="cAMP-binding domain-like"/>
    <property type="match status" value="1"/>
</dbReference>
<dbReference type="InterPro" id="IPR000595">
    <property type="entry name" value="cNMP-bd_dom"/>
</dbReference>
<accession>A0A6I4IIK9</accession>
<comment type="caution">
    <text evidence="2">The sequence shown here is derived from an EMBL/GenBank/DDBJ whole genome shotgun (WGS) entry which is preliminary data.</text>
</comment>
<dbReference type="OrthoDB" id="663011at2"/>
<dbReference type="RefSeq" id="WP_140996218.1">
    <property type="nucleotide sequence ID" value="NZ_VDCZ01000001.1"/>
</dbReference>
<sequence length="187" mass="21965">MERLRKIIAEKIDISESDWKIISSKLQFQEIKKKDFLTKANTIEDKVYFIIDGVFRLFIELPEKDVTIDFGFPNKFLSSYSSFLMQLPSVSFIQSLTTSKVIFITRKDLYDIYKETNAGDAIGRLFAEEFFRYKSKRELSFMMETPTQRYLNLVKEQPQLILKIPQKYLASYIGITPQALSRIRGKI</sequence>
<protein>
    <submittedName>
        <fullName evidence="2">Cyclic nucleotide-binding domain-containing protein</fullName>
    </submittedName>
</protein>
<dbReference type="Gene3D" id="2.60.120.10">
    <property type="entry name" value="Jelly Rolls"/>
    <property type="match status" value="1"/>
</dbReference>
<dbReference type="CDD" id="cd00038">
    <property type="entry name" value="CAP_ED"/>
    <property type="match status" value="1"/>
</dbReference>
<feature type="domain" description="Cyclic nucleotide-binding" evidence="1">
    <location>
        <begin position="29"/>
        <end position="115"/>
    </location>
</feature>
<dbReference type="EMBL" id="WQLW01000001">
    <property type="protein sequence ID" value="MVO07821.1"/>
    <property type="molecule type" value="Genomic_DNA"/>
</dbReference>
<dbReference type="Pfam" id="PF00027">
    <property type="entry name" value="cNMP_binding"/>
    <property type="match status" value="1"/>
</dbReference>
<organism evidence="2 3">
    <name type="scientific">Flavobacterium profundi</name>
    <dbReference type="NCBI Taxonomy" id="1774945"/>
    <lineage>
        <taxon>Bacteria</taxon>
        <taxon>Pseudomonadati</taxon>
        <taxon>Bacteroidota</taxon>
        <taxon>Flavobacteriia</taxon>
        <taxon>Flavobacteriales</taxon>
        <taxon>Flavobacteriaceae</taxon>
        <taxon>Flavobacterium</taxon>
    </lineage>
</organism>
<name>A0A6I4IIK9_9FLAO</name>
<gene>
    <name evidence="2" type="ORF">GOQ30_01420</name>
</gene>
<keyword evidence="3" id="KW-1185">Reference proteome</keyword>
<proteinExistence type="predicted"/>
<evidence type="ECO:0000313" key="2">
    <source>
        <dbReference type="EMBL" id="MVO07821.1"/>
    </source>
</evidence>
<dbReference type="InterPro" id="IPR014710">
    <property type="entry name" value="RmlC-like_jellyroll"/>
</dbReference>
<evidence type="ECO:0000313" key="3">
    <source>
        <dbReference type="Proteomes" id="UP000431264"/>
    </source>
</evidence>